<keyword evidence="1" id="KW-1133">Transmembrane helix</keyword>
<dbReference type="AlphaFoldDB" id="A0A915D4Z1"/>
<feature type="transmembrane region" description="Helical" evidence="1">
    <location>
        <begin position="350"/>
        <end position="371"/>
    </location>
</feature>
<keyword evidence="3" id="KW-1185">Reference proteome</keyword>
<organism evidence="3 4">
    <name type="scientific">Ditylenchus dipsaci</name>
    <dbReference type="NCBI Taxonomy" id="166011"/>
    <lineage>
        <taxon>Eukaryota</taxon>
        <taxon>Metazoa</taxon>
        <taxon>Ecdysozoa</taxon>
        <taxon>Nematoda</taxon>
        <taxon>Chromadorea</taxon>
        <taxon>Rhabditida</taxon>
        <taxon>Tylenchina</taxon>
        <taxon>Tylenchomorpha</taxon>
        <taxon>Sphaerularioidea</taxon>
        <taxon>Anguinidae</taxon>
        <taxon>Anguininae</taxon>
        <taxon>Ditylenchus</taxon>
    </lineage>
</organism>
<feature type="transmembrane region" description="Helical" evidence="1">
    <location>
        <begin position="395"/>
        <end position="414"/>
    </location>
</feature>
<evidence type="ECO:0000256" key="1">
    <source>
        <dbReference type="SAM" id="Phobius"/>
    </source>
</evidence>
<keyword evidence="1" id="KW-0812">Transmembrane</keyword>
<feature type="signal peptide" evidence="2">
    <location>
        <begin position="1"/>
        <end position="24"/>
    </location>
</feature>
<name>A0A915D4Z1_9BILA</name>
<evidence type="ECO:0000313" key="3">
    <source>
        <dbReference type="Proteomes" id="UP000887574"/>
    </source>
</evidence>
<feature type="transmembrane region" description="Helical" evidence="1">
    <location>
        <begin position="309"/>
        <end position="330"/>
    </location>
</feature>
<reference evidence="4" key="1">
    <citation type="submission" date="2022-11" db="UniProtKB">
        <authorList>
            <consortium name="WormBaseParasite"/>
        </authorList>
    </citation>
    <scope>IDENTIFICATION</scope>
</reference>
<keyword evidence="2" id="KW-0732">Signal</keyword>
<accession>A0A915D4Z1</accession>
<sequence length="440" mass="48189">MFSTLGKQCMLAVLLSVALSYVLCYDPYFYDAYDPYYDPYFDPTGRYWKKREAPASLPPQTTDMDDSSNVVTMSEDSMERFVKAFYELESGAYSDQEILQMIAAINANTAAQTDNADQDDLGQMFKGAANAVGDGIDEIGGLIGSGVDGLEHLVGLDDDDDLSGVVNMCAMCQSVTSKMAQQGLPPGVLQDDFITNTIQGDCHEKALSDDICGKVTDQLVSALSPVLSNVLAGYDMCTAHFGIPAPPPGVRHNIWGVTSPPASPPPASPSYQPYQNNNYYTGTNNNGYSNYYGNVGLIDGFLISKTDKLFYAAATFYVIVEPIPVIFLTIDRCLSIKYPARNLADIRVTLSYTSLATIAGVVSIYAISMLLPTTTTCTNPTIICFVLTYKSFIPLYLKIIFGGINLFLSAYFFYAIKQIKNINIGNNVLDLYIDNWLVFF</sequence>
<evidence type="ECO:0000313" key="4">
    <source>
        <dbReference type="WBParaSite" id="jg15442"/>
    </source>
</evidence>
<keyword evidence="1" id="KW-0472">Membrane</keyword>
<proteinExistence type="predicted"/>
<dbReference type="Proteomes" id="UP000887574">
    <property type="component" value="Unplaced"/>
</dbReference>
<evidence type="ECO:0000256" key="2">
    <source>
        <dbReference type="SAM" id="SignalP"/>
    </source>
</evidence>
<dbReference type="WBParaSite" id="jg15442">
    <property type="protein sequence ID" value="jg15442"/>
    <property type="gene ID" value="jg15442"/>
</dbReference>
<protein>
    <submittedName>
        <fullName evidence="4">Uncharacterized protein</fullName>
    </submittedName>
</protein>
<feature type="chain" id="PRO_5037157113" evidence="2">
    <location>
        <begin position="25"/>
        <end position="440"/>
    </location>
</feature>